<dbReference type="HAMAP" id="MF_01521">
    <property type="entry name" value="MntP_pump"/>
    <property type="match status" value="1"/>
</dbReference>
<dbReference type="EMBL" id="CP147404">
    <property type="protein sequence ID" value="WXB92958.1"/>
    <property type="molecule type" value="Genomic_DNA"/>
</dbReference>
<name>A0ABZ2N5S3_9BACI</name>
<keyword evidence="5 8" id="KW-0406">Ion transport</keyword>
<dbReference type="Proteomes" id="UP001387364">
    <property type="component" value="Chromosome"/>
</dbReference>
<dbReference type="InterPro" id="IPR003810">
    <property type="entry name" value="Mntp/YtaF"/>
</dbReference>
<evidence type="ECO:0000256" key="1">
    <source>
        <dbReference type="ARBA" id="ARBA00022448"/>
    </source>
</evidence>
<keyword evidence="2 8" id="KW-1003">Cell membrane</keyword>
<keyword evidence="3 8" id="KW-0812">Transmembrane</keyword>
<feature type="transmembrane region" description="Helical" evidence="8">
    <location>
        <begin position="40"/>
        <end position="59"/>
    </location>
</feature>
<evidence type="ECO:0000256" key="6">
    <source>
        <dbReference type="ARBA" id="ARBA00023136"/>
    </source>
</evidence>
<keyword evidence="1 8" id="KW-0813">Transport</keyword>
<evidence type="ECO:0000256" key="7">
    <source>
        <dbReference type="ARBA" id="ARBA00023211"/>
    </source>
</evidence>
<evidence type="ECO:0000256" key="3">
    <source>
        <dbReference type="ARBA" id="ARBA00022692"/>
    </source>
</evidence>
<protein>
    <recommendedName>
        <fullName evidence="8">Putative manganese efflux pump MntP</fullName>
    </recommendedName>
</protein>
<reference evidence="9 10" key="1">
    <citation type="submission" date="2024-02" db="EMBL/GenBank/DDBJ databases">
        <title>Seven novel Bacillus-like species.</title>
        <authorList>
            <person name="Liu G."/>
        </authorList>
    </citation>
    <scope>NUCLEOTIDE SEQUENCE [LARGE SCALE GENOMIC DNA]</scope>
    <source>
        <strain evidence="9 10">FJAT-52991</strain>
    </source>
</reference>
<comment type="subcellular location">
    <subcellularLocation>
        <location evidence="8">Cell membrane</location>
        <topology evidence="8">Multi-pass membrane protein</topology>
    </subcellularLocation>
</comment>
<gene>
    <name evidence="8" type="primary">mntP</name>
    <name evidence="9" type="ORF">WDJ61_17300</name>
</gene>
<evidence type="ECO:0000313" key="9">
    <source>
        <dbReference type="EMBL" id="WXB92958.1"/>
    </source>
</evidence>
<feature type="transmembrane region" description="Helical" evidence="8">
    <location>
        <begin position="104"/>
        <end position="125"/>
    </location>
</feature>
<keyword evidence="10" id="KW-1185">Reference proteome</keyword>
<comment type="similarity">
    <text evidence="8">Belongs to the MntP (TC 9.B.29) family.</text>
</comment>
<evidence type="ECO:0000256" key="8">
    <source>
        <dbReference type="HAMAP-Rule" id="MF_01521"/>
    </source>
</evidence>
<evidence type="ECO:0000256" key="2">
    <source>
        <dbReference type="ARBA" id="ARBA00022475"/>
    </source>
</evidence>
<proteinExistence type="inferred from homology"/>
<keyword evidence="6 8" id="KW-0472">Membrane</keyword>
<evidence type="ECO:0000256" key="4">
    <source>
        <dbReference type="ARBA" id="ARBA00022989"/>
    </source>
</evidence>
<feature type="transmembrane region" description="Helical" evidence="8">
    <location>
        <begin position="164"/>
        <end position="182"/>
    </location>
</feature>
<organism evidence="9 10">
    <name type="scientific">Bacillus kandeliae</name>
    <dbReference type="NCBI Taxonomy" id="3129297"/>
    <lineage>
        <taxon>Bacteria</taxon>
        <taxon>Bacillati</taxon>
        <taxon>Bacillota</taxon>
        <taxon>Bacilli</taxon>
        <taxon>Bacillales</taxon>
        <taxon>Bacillaceae</taxon>
        <taxon>Bacillus</taxon>
    </lineage>
</organism>
<dbReference type="Pfam" id="PF02659">
    <property type="entry name" value="Mntp"/>
    <property type="match status" value="1"/>
</dbReference>
<dbReference type="PANTHER" id="PTHR35529">
    <property type="entry name" value="MANGANESE EFFLUX PUMP MNTP-RELATED"/>
    <property type="match status" value="1"/>
</dbReference>
<dbReference type="RefSeq" id="WP_338752008.1">
    <property type="nucleotide sequence ID" value="NZ_CP147404.1"/>
</dbReference>
<sequence length="184" mass="19596">MNERMGEIFTLTMMALALGMDAFSASLSLGMAPIRLKRIFYIGLIVGILHVGFPLIGMVAGRMLSNVFGEIANTIGGILLIIAGIQMIVSVVKEEESERLIPSGWSLFLFTIVVSLDSFSAGLTFGIYGARAVLVLSLFGGIAAVLTWSGLLVGKKTRGLLGPYSEAFGGCVLFIFGIKLLFPI</sequence>
<dbReference type="InterPro" id="IPR022929">
    <property type="entry name" value="Put_MntP"/>
</dbReference>
<feature type="transmembrane region" description="Helical" evidence="8">
    <location>
        <begin position="132"/>
        <end position="152"/>
    </location>
</feature>
<keyword evidence="4 8" id="KW-1133">Transmembrane helix</keyword>
<evidence type="ECO:0000313" key="10">
    <source>
        <dbReference type="Proteomes" id="UP001387364"/>
    </source>
</evidence>
<accession>A0ABZ2N5S3</accession>
<evidence type="ECO:0000256" key="5">
    <source>
        <dbReference type="ARBA" id="ARBA00023065"/>
    </source>
</evidence>
<feature type="transmembrane region" description="Helical" evidence="8">
    <location>
        <begin position="71"/>
        <end position="92"/>
    </location>
</feature>
<dbReference type="PANTHER" id="PTHR35529:SF1">
    <property type="entry name" value="MANGANESE EFFLUX PUMP MNTP-RELATED"/>
    <property type="match status" value="1"/>
</dbReference>
<comment type="function">
    <text evidence="8">Probably functions as a manganese efflux pump.</text>
</comment>
<keyword evidence="7 8" id="KW-0464">Manganese</keyword>